<dbReference type="RefSeq" id="WP_188848462.1">
    <property type="nucleotide sequence ID" value="NZ_BMQS01000008.1"/>
</dbReference>
<gene>
    <name evidence="8" type="ORF">GCM10007116_10360</name>
</gene>
<organism evidence="8 9">
    <name type="scientific">Sulfodiicoccus acidiphilus</name>
    <dbReference type="NCBI Taxonomy" id="1670455"/>
    <lineage>
        <taxon>Archaea</taxon>
        <taxon>Thermoproteota</taxon>
        <taxon>Thermoprotei</taxon>
        <taxon>Sulfolobales</taxon>
        <taxon>Sulfolobaceae</taxon>
        <taxon>Sulfodiicoccus</taxon>
    </lineage>
</organism>
<evidence type="ECO:0000256" key="3">
    <source>
        <dbReference type="ARBA" id="ARBA00022741"/>
    </source>
</evidence>
<reference evidence="8" key="1">
    <citation type="journal article" date="2014" name="Int. J. Syst. Evol. Microbiol.">
        <title>Complete genome sequence of Corynebacterium casei LMG S-19264T (=DSM 44701T), isolated from a smear-ripened cheese.</title>
        <authorList>
            <consortium name="US DOE Joint Genome Institute (JGI-PGF)"/>
            <person name="Walter F."/>
            <person name="Albersmeier A."/>
            <person name="Kalinowski J."/>
            <person name="Ruckert C."/>
        </authorList>
    </citation>
    <scope>NUCLEOTIDE SEQUENCE</scope>
    <source>
        <strain evidence="8">JCM 31740</strain>
    </source>
</reference>
<dbReference type="PANTHER" id="PTHR43605">
    <property type="entry name" value="ACYL-COENZYME A SYNTHETASE"/>
    <property type="match status" value="1"/>
</dbReference>
<dbReference type="Gene3D" id="3.40.50.12780">
    <property type="entry name" value="N-terminal domain of ligase-like"/>
    <property type="match status" value="1"/>
</dbReference>
<dbReference type="GO" id="GO:0016405">
    <property type="term" value="F:CoA-ligase activity"/>
    <property type="evidence" value="ECO:0007669"/>
    <property type="project" value="UniProtKB-ARBA"/>
</dbReference>
<accession>A0A830GYR3</accession>
<evidence type="ECO:0000259" key="7">
    <source>
        <dbReference type="Pfam" id="PF13193"/>
    </source>
</evidence>
<dbReference type="AlphaFoldDB" id="A0A830GYR3"/>
<reference evidence="8" key="2">
    <citation type="submission" date="2020-09" db="EMBL/GenBank/DDBJ databases">
        <authorList>
            <person name="Sun Q."/>
            <person name="Ohkuma M."/>
        </authorList>
    </citation>
    <scope>NUCLEOTIDE SEQUENCE</scope>
    <source>
        <strain evidence="8">JCM 31740</strain>
    </source>
</reference>
<keyword evidence="2" id="KW-0436">Ligase</keyword>
<keyword evidence="4" id="KW-0067">ATP-binding</keyword>
<evidence type="ECO:0000256" key="1">
    <source>
        <dbReference type="ARBA" id="ARBA00006432"/>
    </source>
</evidence>
<feature type="domain" description="AMP-binding enzyme C-terminal" evidence="7">
    <location>
        <begin position="437"/>
        <end position="515"/>
    </location>
</feature>
<dbReference type="PROSITE" id="PS50007">
    <property type="entry name" value="PIPLC_X_DOMAIN"/>
    <property type="match status" value="1"/>
</dbReference>
<dbReference type="GO" id="GO:0006633">
    <property type="term" value="P:fatty acid biosynthetic process"/>
    <property type="evidence" value="ECO:0007669"/>
    <property type="project" value="TreeGrafter"/>
</dbReference>
<sequence>MIKTRRFEYTVRIPSTLNMTEIALDRWNSKESSSTTPALIHGERTFTYKELSSYVNRVGNAMKRLGVTPGQRVLIKQGNHYMYIVLNLAVIKIGAVSVPISTLFREREVEHVLRDAQPSLVIAPPDQLEQLITAAKRLETPPSFYPVTGTYDDLPSIEDLSKDEGEVLDAYPSNAEDTAFILYTSGTTAFPKGVEHAHRWLVALGDPNTEFVMNLRRGHRVTTPSEMTWMWPWGYCLWFPLYRGATIVIYEGRFDPQRTFSHLEKYEVTHFVGNPTIYRRMLAVDKAEEKFKLRLEAAFSSGETLAPEVFREWKRRFGCEIYDCMGQTEMHVFCATRPGSVKLGSMGKPLPSIPVEVVREDGTPCDEGEVGYLAVRGDFKGLTKGYVNLPEEWASKFKEKWYLTGDYAYLDEDGFLWYVSRVDDLIKSRGYLISPKEVEDVLQEHPAVLESAVVGVKDPELREKVKAYVVLKEGYSPSEELAREIREFTVRKIAPFKAPKEIAFIDSLPKTVTGKVMRRVLKTQAETGVEQASTFSF</sequence>
<keyword evidence="5" id="KW-0812">Transmembrane</keyword>
<keyword evidence="3" id="KW-0547">Nucleotide-binding</keyword>
<keyword evidence="5" id="KW-1133">Transmembrane helix</keyword>
<dbReference type="InterPro" id="IPR042099">
    <property type="entry name" value="ANL_N_sf"/>
</dbReference>
<dbReference type="PANTHER" id="PTHR43605:SF10">
    <property type="entry name" value="ACYL-COA SYNTHETASE MEDIUM CHAIN FAMILY MEMBER 3"/>
    <property type="match status" value="1"/>
</dbReference>
<dbReference type="InterPro" id="IPR045851">
    <property type="entry name" value="AMP-bd_C_sf"/>
</dbReference>
<dbReference type="InterPro" id="IPR051087">
    <property type="entry name" value="Mitochondrial_ACSM"/>
</dbReference>
<name>A0A830GYR3_9CREN</name>
<dbReference type="Gene3D" id="3.30.300.30">
    <property type="match status" value="1"/>
</dbReference>
<comment type="caution">
    <text evidence="8">The sequence shown here is derived from an EMBL/GenBank/DDBJ whole genome shotgun (WGS) entry which is preliminary data.</text>
</comment>
<dbReference type="GO" id="GO:0006637">
    <property type="term" value="P:acyl-CoA metabolic process"/>
    <property type="evidence" value="ECO:0007669"/>
    <property type="project" value="TreeGrafter"/>
</dbReference>
<evidence type="ECO:0000256" key="2">
    <source>
        <dbReference type="ARBA" id="ARBA00022598"/>
    </source>
</evidence>
<dbReference type="InterPro" id="IPR000873">
    <property type="entry name" value="AMP-dep_synth/lig_dom"/>
</dbReference>
<evidence type="ECO:0000313" key="9">
    <source>
        <dbReference type="Proteomes" id="UP000616143"/>
    </source>
</evidence>
<dbReference type="InterPro" id="IPR025110">
    <property type="entry name" value="AMP-bd_C"/>
</dbReference>
<dbReference type="Proteomes" id="UP000616143">
    <property type="component" value="Unassembled WGS sequence"/>
</dbReference>
<dbReference type="OrthoDB" id="193284at2157"/>
<evidence type="ECO:0000313" key="8">
    <source>
        <dbReference type="EMBL" id="GGT94684.1"/>
    </source>
</evidence>
<feature type="transmembrane region" description="Helical" evidence="5">
    <location>
        <begin position="81"/>
        <end position="104"/>
    </location>
</feature>
<proteinExistence type="inferred from homology"/>
<evidence type="ECO:0000259" key="6">
    <source>
        <dbReference type="Pfam" id="PF00501"/>
    </source>
</evidence>
<comment type="similarity">
    <text evidence="1">Belongs to the ATP-dependent AMP-binding enzyme family.</text>
</comment>
<protein>
    <submittedName>
        <fullName evidence="8">Acetyl-CoA synthetase</fullName>
    </submittedName>
</protein>
<dbReference type="EMBL" id="BMQS01000008">
    <property type="protein sequence ID" value="GGT94684.1"/>
    <property type="molecule type" value="Genomic_DNA"/>
</dbReference>
<dbReference type="Pfam" id="PF00501">
    <property type="entry name" value="AMP-binding"/>
    <property type="match status" value="1"/>
</dbReference>
<evidence type="ECO:0000256" key="4">
    <source>
        <dbReference type="ARBA" id="ARBA00022840"/>
    </source>
</evidence>
<dbReference type="GO" id="GO:0005524">
    <property type="term" value="F:ATP binding"/>
    <property type="evidence" value="ECO:0007669"/>
    <property type="project" value="UniProtKB-KW"/>
</dbReference>
<feature type="domain" description="AMP-dependent synthetase/ligase" evidence="6">
    <location>
        <begin position="34"/>
        <end position="386"/>
    </location>
</feature>
<dbReference type="SUPFAM" id="SSF56801">
    <property type="entry name" value="Acetyl-CoA synthetase-like"/>
    <property type="match status" value="1"/>
</dbReference>
<dbReference type="GO" id="GO:0015645">
    <property type="term" value="F:fatty acid ligase activity"/>
    <property type="evidence" value="ECO:0007669"/>
    <property type="project" value="TreeGrafter"/>
</dbReference>
<keyword evidence="5" id="KW-0472">Membrane</keyword>
<evidence type="ECO:0000256" key="5">
    <source>
        <dbReference type="SAM" id="Phobius"/>
    </source>
</evidence>
<dbReference type="GO" id="GO:0004321">
    <property type="term" value="F:fatty-acyl-CoA synthase activity"/>
    <property type="evidence" value="ECO:0007669"/>
    <property type="project" value="TreeGrafter"/>
</dbReference>
<dbReference type="Pfam" id="PF13193">
    <property type="entry name" value="AMP-binding_C"/>
    <property type="match status" value="1"/>
</dbReference>